<feature type="binding site" evidence="21">
    <location>
        <position position="466"/>
    </location>
    <ligand>
        <name>ATP</name>
        <dbReference type="ChEBI" id="CHEBI:30616"/>
    </ligand>
</feature>
<dbReference type="SUPFAM" id="SSF56112">
    <property type="entry name" value="Protein kinase-like (PK-like)"/>
    <property type="match status" value="1"/>
</dbReference>
<dbReference type="GO" id="GO:0005886">
    <property type="term" value="C:plasma membrane"/>
    <property type="evidence" value="ECO:0007669"/>
    <property type="project" value="UniProtKB-SubCell"/>
</dbReference>
<evidence type="ECO:0000256" key="3">
    <source>
        <dbReference type="ARBA" id="ARBA00008536"/>
    </source>
</evidence>
<comment type="subcellular location">
    <subcellularLocation>
        <location evidence="1">Cell membrane</location>
        <topology evidence="1">Single-pass type I membrane protein</topology>
    </subcellularLocation>
</comment>
<keyword evidence="13" id="KW-1133">Transmembrane helix</keyword>
<comment type="similarity">
    <text evidence="3">In the N-terminal section; belongs to the leguminous lectin family.</text>
</comment>
<dbReference type="Gene3D" id="2.60.120.430">
    <property type="entry name" value="Galactose-binding lectin"/>
    <property type="match status" value="2"/>
</dbReference>
<feature type="binding site" evidence="19">
    <location>
        <position position="1383"/>
    </location>
    <ligand>
        <name>GTP</name>
        <dbReference type="ChEBI" id="CHEBI:37565"/>
    </ligand>
</feature>
<evidence type="ECO:0000256" key="8">
    <source>
        <dbReference type="ARBA" id="ARBA00022692"/>
    </source>
</evidence>
<feature type="binding site" evidence="20">
    <location>
        <position position="1211"/>
    </location>
    <ligand>
        <name>Mg(2+)</name>
        <dbReference type="ChEBI" id="CHEBI:18420"/>
    </ligand>
</feature>
<dbReference type="PROSITE" id="PS00108">
    <property type="entry name" value="PROTEIN_KINASE_ST"/>
    <property type="match status" value="1"/>
</dbReference>
<evidence type="ECO:0000256" key="12">
    <source>
        <dbReference type="ARBA" id="ARBA00022840"/>
    </source>
</evidence>
<dbReference type="Proteomes" id="UP001567538">
    <property type="component" value="Unassembled WGS sequence"/>
</dbReference>
<keyword evidence="11 25" id="KW-0418">Kinase</keyword>
<dbReference type="Gene3D" id="1.10.510.10">
    <property type="entry name" value="Transferase(Phosphotransferase) domain 1"/>
    <property type="match status" value="1"/>
</dbReference>
<keyword evidence="12 21" id="KW-0067">ATP-binding</keyword>
<name>A0ABD1HPC9_SALDI</name>
<keyword evidence="26" id="KW-1185">Reference proteome</keyword>
<keyword evidence="7 25" id="KW-0808">Transferase</keyword>
<organism evidence="25 26">
    <name type="scientific">Salvia divinorum</name>
    <name type="common">Maria pastora</name>
    <name type="synonym">Diviner's sage</name>
    <dbReference type="NCBI Taxonomy" id="28513"/>
    <lineage>
        <taxon>Eukaryota</taxon>
        <taxon>Viridiplantae</taxon>
        <taxon>Streptophyta</taxon>
        <taxon>Embryophyta</taxon>
        <taxon>Tracheophyta</taxon>
        <taxon>Spermatophyta</taxon>
        <taxon>Magnoliopsida</taxon>
        <taxon>eudicotyledons</taxon>
        <taxon>Gunneridae</taxon>
        <taxon>Pentapetalae</taxon>
        <taxon>asterids</taxon>
        <taxon>lamiids</taxon>
        <taxon>Lamiales</taxon>
        <taxon>Lamiaceae</taxon>
        <taxon>Nepetoideae</taxon>
        <taxon>Mentheae</taxon>
        <taxon>Salviinae</taxon>
        <taxon>Salvia</taxon>
        <taxon>Salvia subgen. Calosphace</taxon>
    </lineage>
</organism>
<evidence type="ECO:0000256" key="14">
    <source>
        <dbReference type="ARBA" id="ARBA00023134"/>
    </source>
</evidence>
<evidence type="ECO:0000256" key="19">
    <source>
        <dbReference type="PIRSR" id="PIRSR601019-1"/>
    </source>
</evidence>
<evidence type="ECO:0000256" key="11">
    <source>
        <dbReference type="ARBA" id="ARBA00022777"/>
    </source>
</evidence>
<evidence type="ECO:0000256" key="1">
    <source>
        <dbReference type="ARBA" id="ARBA00004251"/>
    </source>
</evidence>
<evidence type="ECO:0000256" key="20">
    <source>
        <dbReference type="PIRSR" id="PIRSR601019-2"/>
    </source>
</evidence>
<evidence type="ECO:0000256" key="5">
    <source>
        <dbReference type="ARBA" id="ARBA00022475"/>
    </source>
</evidence>
<feature type="compositionally biased region" description="Basic and acidic residues" evidence="22">
    <location>
        <begin position="1093"/>
        <end position="1104"/>
    </location>
</feature>
<keyword evidence="9 23" id="KW-0732">Signal</keyword>
<dbReference type="InterPro" id="IPR017441">
    <property type="entry name" value="Protein_kinase_ATP_BS"/>
</dbReference>
<feature type="region of interest" description="Disordered" evidence="22">
    <location>
        <begin position="1093"/>
        <end position="1118"/>
    </location>
</feature>
<evidence type="ECO:0000256" key="21">
    <source>
        <dbReference type="PROSITE-ProRule" id="PRU10141"/>
    </source>
</evidence>
<keyword evidence="20" id="KW-0460">Magnesium</keyword>
<feature type="binding site" evidence="20">
    <location>
        <position position="1044"/>
    </location>
    <ligand>
        <name>Mg(2+)</name>
        <dbReference type="ChEBI" id="CHEBI:18420"/>
    </ligand>
</feature>
<evidence type="ECO:0000256" key="4">
    <source>
        <dbReference type="ARBA" id="ARBA00010217"/>
    </source>
</evidence>
<keyword evidence="20" id="KW-0479">Metal-binding</keyword>
<keyword evidence="18" id="KW-0807">Transducer</keyword>
<dbReference type="SMART" id="SM00275">
    <property type="entry name" value="G_alpha"/>
    <property type="match status" value="1"/>
</dbReference>
<dbReference type="SMART" id="SM00220">
    <property type="entry name" value="S_TKc"/>
    <property type="match status" value="1"/>
</dbReference>
<dbReference type="Pfam" id="PF07714">
    <property type="entry name" value="PK_Tyr_Ser-Thr"/>
    <property type="match status" value="1"/>
</dbReference>
<dbReference type="InterPro" id="IPR011025">
    <property type="entry name" value="GproteinA_insert"/>
</dbReference>
<dbReference type="Pfam" id="PF00503">
    <property type="entry name" value="G-alpha"/>
    <property type="match status" value="1"/>
</dbReference>
<dbReference type="InterPro" id="IPR008271">
    <property type="entry name" value="Ser/Thr_kinase_AS"/>
</dbReference>
<evidence type="ECO:0000256" key="9">
    <source>
        <dbReference type="ARBA" id="ARBA00022729"/>
    </source>
</evidence>
<evidence type="ECO:0000313" key="25">
    <source>
        <dbReference type="EMBL" id="KAL1557138.1"/>
    </source>
</evidence>
<dbReference type="Gene3D" id="3.30.200.20">
    <property type="entry name" value="Phosphorylase Kinase, domain 1"/>
    <property type="match status" value="1"/>
</dbReference>
<dbReference type="GO" id="GO:0005525">
    <property type="term" value="F:GTP binding"/>
    <property type="evidence" value="ECO:0007669"/>
    <property type="project" value="UniProtKB-KW"/>
</dbReference>
<dbReference type="Pfam" id="PF12819">
    <property type="entry name" value="Malectin_like"/>
    <property type="match status" value="1"/>
</dbReference>
<evidence type="ECO:0000256" key="7">
    <source>
        <dbReference type="ARBA" id="ARBA00022679"/>
    </source>
</evidence>
<dbReference type="GO" id="GO:0004674">
    <property type="term" value="F:protein serine/threonine kinase activity"/>
    <property type="evidence" value="ECO:0007669"/>
    <property type="project" value="UniProtKB-KW"/>
</dbReference>
<dbReference type="PANTHER" id="PTHR27003">
    <property type="entry name" value="OS07G0166700 PROTEIN"/>
    <property type="match status" value="1"/>
</dbReference>
<dbReference type="PANTHER" id="PTHR27003:SF467">
    <property type="entry name" value="PROTEIN KINASE DOMAIN-CONTAINING PROTEIN"/>
    <property type="match status" value="1"/>
</dbReference>
<dbReference type="InterPro" id="IPR011009">
    <property type="entry name" value="Kinase-like_dom_sf"/>
</dbReference>
<dbReference type="Gene3D" id="3.40.50.300">
    <property type="entry name" value="P-loop containing nucleotide triphosphate hydrolases"/>
    <property type="match status" value="1"/>
</dbReference>
<dbReference type="PROSITE" id="PS51882">
    <property type="entry name" value="G_ALPHA"/>
    <property type="match status" value="1"/>
</dbReference>
<dbReference type="InterPro" id="IPR001245">
    <property type="entry name" value="Ser-Thr/Tyr_kinase_cat_dom"/>
</dbReference>
<feature type="domain" description="Protein kinase" evidence="24">
    <location>
        <begin position="435"/>
        <end position="714"/>
    </location>
</feature>
<evidence type="ECO:0000256" key="2">
    <source>
        <dbReference type="ARBA" id="ARBA00008171"/>
    </source>
</evidence>
<dbReference type="InterPro" id="IPR000719">
    <property type="entry name" value="Prot_kinase_dom"/>
</dbReference>
<reference evidence="25 26" key="1">
    <citation type="submission" date="2024-06" db="EMBL/GenBank/DDBJ databases">
        <title>A chromosome level genome sequence of Diviner's sage (Salvia divinorum).</title>
        <authorList>
            <person name="Ford S.A."/>
            <person name="Ro D.-K."/>
            <person name="Ness R.W."/>
            <person name="Phillips M.A."/>
        </authorList>
    </citation>
    <scope>NUCLEOTIDE SEQUENCE [LARGE SCALE GENOMIC DNA]</scope>
    <source>
        <strain evidence="25">SAF-2024a</strain>
        <tissue evidence="25">Leaf</tissue>
    </source>
</reference>
<proteinExistence type="inferred from homology"/>
<keyword evidence="10 19" id="KW-0547">Nucleotide-binding</keyword>
<comment type="similarity">
    <text evidence="4">In the C-terminal section; belongs to the protein kinase superfamily. Ser/Thr protein kinase family.</text>
</comment>
<sequence>MNLCPITFVYFLIISKLSCTSSTHFTGDVSINCGSNAASAAHNGRQWLGDVSSSLQISGKSTVATKLASDDQVDQVPHNSARISLSPFSYTFHVDPGQKIIRFHFNPSQYKGFRGTKDLFTVKSGGFILLGNFSASLTADALGVNTFVKEFCLNIQQNQQLNISFSPETSQSLDAYAFINGIEIISVPAGLSYFQPGEESLATIALEIIQRRNLKHDAALSSGDSDIMFPKWATQEVVKNKNSSWKIPVEVGFRYLIRLHFSEMGLEIAEMGKLRFKVLINEMIAQTDSDILRARDGKHVALYRDYTVTMAGLKTDEKRDILISFQSYDELRDGHGIIEGYEIVKMSNPDNSLASSNPLLPYEDVPSKSFIYLGSRNAIATAVIAIISLINVIVYKLRYNWEAKISEEEIRPSARAERLFRHFSLAEIQSATRNFNEGLVIGKGGFGKVYKGIIEEGQCLETVAVKRLKSCSSQGAREFLTEIETLSELRHINLVALIGYCRERREMILVYEYMPNGTLADHLYKNSRRKRNHSSLTWKQRLNICIEAGRGLDYLHTGHRVIHRDVKPSNILLDEKFVAKVSDFGLAKAEDRSMLHSHVSTRVKGTFGYIDPYYVKTQKLTKKSDTYAFGVILLEVLCGRPAVEPWFLEDEQILAKWALGKITKGEVDHIVALNLREEISPRSLKTYLGVVERCLHDEPKYRPTMAQVVLQLELALELQESNMPLVLNEIENAPAKIEPSANTALQPTMTADDLQNVTHPPNRKLINHEPTPGRKTGKNPIKQKQSRFWPQGTFWKRANTSKATEPYRSDWKTVTAAANHFTSINMVGSGPRVCQAALSIEKDLKELKNEVLFLGSLEHYSPSQIYVNGKPLSIEELLLLESCPNRPKKLRPGRYWYDKVSGYWGKEGESPCQLITPLLAVGYRISEDASNGNTNVIVNNRVITKPEIWVLQAAGINCEGNPHFWITADGSCQLEGMNCVIAKLWDRILVRMLCSALGLPFPSHTVTPIVEEVKKDRDKVNAKNLKESTPYKLLLVGCDQSGTTTIFKQAKTLYDVLLSKDEKQNIKIMIQRNLYTCIGILVENRQRLKDNFVSKTRGQAEERASSGNSDQDDETNAFSLPPNLEAFSNWLVQIMFSGRVEVIIPALVRELAPLTEQLWKGNAFQAIYRQGKKLHMLPRDATYFLDRAVEISRTDYEPSEMDILYSEGIPSNEVASMEFSFPKLEPRFEHPYPYQDNQLLSCRLIRVHASSLEGNYKLLDMFKDVDVVLCCVSLTDYAEYYEDVDGHRTNKMLENKKIFEKIVSHPALAGKDFLVVLNKFDLLEEMIKQAPLSECSWFHDFNPVNGNSNPALAQCGFHYVGSKFKKTFSSLTGRKLYVKQATALDAPSVDEALMYSKEIVKWENDLRNVPVEEWCSDSSCYLSDSF</sequence>
<dbReference type="FunFam" id="2.60.120.430:FF:000003">
    <property type="entry name" value="FERONIA receptor-like kinase"/>
    <property type="match status" value="1"/>
</dbReference>
<keyword evidence="6 25" id="KW-0723">Serine/threonine-protein kinase</keyword>
<feature type="region of interest" description="Disordered" evidence="22">
    <location>
        <begin position="760"/>
        <end position="783"/>
    </location>
</feature>
<keyword evidence="16" id="KW-0675">Receptor</keyword>
<keyword evidence="8" id="KW-0812">Transmembrane</keyword>
<keyword evidence="15" id="KW-0472">Membrane</keyword>
<protein>
    <submittedName>
        <fullName evidence="25">Non-specific serine/threonine protein kinase</fullName>
        <ecNumber evidence="25">2.7.11.1</ecNumber>
    </submittedName>
</protein>
<dbReference type="SUPFAM" id="SSF52540">
    <property type="entry name" value="P-loop containing nucleoside triphosphate hydrolases"/>
    <property type="match status" value="1"/>
</dbReference>
<evidence type="ECO:0000256" key="17">
    <source>
        <dbReference type="ARBA" id="ARBA00023180"/>
    </source>
</evidence>
<dbReference type="EC" id="2.7.11.1" evidence="25"/>
<evidence type="ECO:0000256" key="10">
    <source>
        <dbReference type="ARBA" id="ARBA00022741"/>
    </source>
</evidence>
<dbReference type="FunFam" id="1.10.510.10:FF:000240">
    <property type="entry name" value="Lectin-domain containing receptor kinase A4.3"/>
    <property type="match status" value="1"/>
</dbReference>
<evidence type="ECO:0000256" key="6">
    <source>
        <dbReference type="ARBA" id="ARBA00022527"/>
    </source>
</evidence>
<evidence type="ECO:0000259" key="24">
    <source>
        <dbReference type="PROSITE" id="PS50011"/>
    </source>
</evidence>
<dbReference type="Gene3D" id="1.10.400.10">
    <property type="entry name" value="GI Alpha 1, domain 2-like"/>
    <property type="match status" value="1"/>
</dbReference>
<dbReference type="PROSITE" id="PS00107">
    <property type="entry name" value="PROTEIN_KINASE_ATP"/>
    <property type="match status" value="1"/>
</dbReference>
<evidence type="ECO:0000256" key="15">
    <source>
        <dbReference type="ARBA" id="ARBA00023136"/>
    </source>
</evidence>
<dbReference type="InterPro" id="IPR027417">
    <property type="entry name" value="P-loop_NTPase"/>
</dbReference>
<evidence type="ECO:0000256" key="18">
    <source>
        <dbReference type="ARBA" id="ARBA00023224"/>
    </source>
</evidence>
<feature type="binding site" evidence="19">
    <location>
        <begin position="1318"/>
        <end position="1321"/>
    </location>
    <ligand>
        <name>GTP</name>
        <dbReference type="ChEBI" id="CHEBI:37565"/>
    </ligand>
</feature>
<dbReference type="GO" id="GO:0005524">
    <property type="term" value="F:ATP binding"/>
    <property type="evidence" value="ECO:0007669"/>
    <property type="project" value="UniProtKB-UniRule"/>
</dbReference>
<gene>
    <name evidence="25" type="ORF">AAHA92_12662</name>
</gene>
<evidence type="ECO:0000256" key="23">
    <source>
        <dbReference type="SAM" id="SignalP"/>
    </source>
</evidence>
<dbReference type="PROSITE" id="PS50011">
    <property type="entry name" value="PROTEIN_KINASE_DOM"/>
    <property type="match status" value="1"/>
</dbReference>
<accession>A0ABD1HPC9</accession>
<evidence type="ECO:0000256" key="22">
    <source>
        <dbReference type="SAM" id="MobiDB-lite"/>
    </source>
</evidence>
<dbReference type="GO" id="GO:0007165">
    <property type="term" value="P:signal transduction"/>
    <property type="evidence" value="ECO:0007669"/>
    <property type="project" value="UniProtKB-KW"/>
</dbReference>
<keyword evidence="14 19" id="KW-0342">GTP-binding</keyword>
<dbReference type="FunFam" id="3.30.200.20:FF:000039">
    <property type="entry name" value="receptor-like protein kinase FERONIA"/>
    <property type="match status" value="1"/>
</dbReference>
<dbReference type="EMBL" id="JBEAFC010000005">
    <property type="protein sequence ID" value="KAL1557138.1"/>
    <property type="molecule type" value="Genomic_DNA"/>
</dbReference>
<comment type="caution">
    <text evidence="25">The sequence shown here is derived from an EMBL/GenBank/DDBJ whole genome shotgun (WGS) entry which is preliminary data.</text>
</comment>
<dbReference type="InterPro" id="IPR024788">
    <property type="entry name" value="Malectin-like_Carb-bd_dom"/>
</dbReference>
<feature type="chain" id="PRO_5044845470" evidence="23">
    <location>
        <begin position="23"/>
        <end position="1426"/>
    </location>
</feature>
<dbReference type="InterPro" id="IPR045272">
    <property type="entry name" value="ANXUR1/2-like"/>
</dbReference>
<dbReference type="GO" id="GO:0002229">
    <property type="term" value="P:defense response to oomycetes"/>
    <property type="evidence" value="ECO:0007669"/>
    <property type="project" value="UniProtKB-ARBA"/>
</dbReference>
<evidence type="ECO:0000256" key="16">
    <source>
        <dbReference type="ARBA" id="ARBA00023170"/>
    </source>
</evidence>
<feature type="signal peptide" evidence="23">
    <location>
        <begin position="1"/>
        <end position="22"/>
    </location>
</feature>
<dbReference type="InterPro" id="IPR001019">
    <property type="entry name" value="Gprotein_alpha_su"/>
</dbReference>
<evidence type="ECO:0000313" key="26">
    <source>
        <dbReference type="Proteomes" id="UP001567538"/>
    </source>
</evidence>
<keyword evidence="17" id="KW-0325">Glycoprotein</keyword>
<dbReference type="SUPFAM" id="SSF47895">
    <property type="entry name" value="Transducin (alpha subunit), insertion domain"/>
    <property type="match status" value="1"/>
</dbReference>
<evidence type="ECO:0000256" key="13">
    <source>
        <dbReference type="ARBA" id="ARBA00022989"/>
    </source>
</evidence>
<keyword evidence="5" id="KW-1003">Cell membrane</keyword>
<comment type="similarity">
    <text evidence="2">Belongs to the protein kinase superfamily. TKL Ser/Thr protein kinase family. ROCO subfamily.</text>
</comment>
<dbReference type="CDD" id="cd14066">
    <property type="entry name" value="STKc_IRAK"/>
    <property type="match status" value="1"/>
</dbReference>